<reference evidence="8 9" key="1">
    <citation type="submission" date="2021-08" db="EMBL/GenBank/DDBJ databases">
        <title>Devosia salina sp. nov., isolated from the South China Sea sediment.</title>
        <authorList>
            <person name="Zhou Z."/>
        </authorList>
    </citation>
    <scope>NUCLEOTIDE SEQUENCE [LARGE SCALE GENOMIC DNA]</scope>
    <source>
        <strain evidence="8 9">SCS-3</strain>
    </source>
</reference>
<dbReference type="SUPFAM" id="SSF158472">
    <property type="entry name" value="HAMP domain-like"/>
    <property type="match status" value="1"/>
</dbReference>
<name>A0ABX8WCW3_9HYPH</name>
<evidence type="ECO:0000313" key="8">
    <source>
        <dbReference type="EMBL" id="QYO76718.1"/>
    </source>
</evidence>
<evidence type="ECO:0000256" key="3">
    <source>
        <dbReference type="PROSITE-ProRule" id="PRU00284"/>
    </source>
</evidence>
<dbReference type="EMBL" id="CP080590">
    <property type="protein sequence ID" value="QYO76718.1"/>
    <property type="molecule type" value="Genomic_DNA"/>
</dbReference>
<proteinExistence type="inferred from homology"/>
<dbReference type="CDD" id="cd11386">
    <property type="entry name" value="MCP_signal"/>
    <property type="match status" value="1"/>
</dbReference>
<feature type="domain" description="HAMP" evidence="7">
    <location>
        <begin position="206"/>
        <end position="259"/>
    </location>
</feature>
<evidence type="ECO:0000256" key="5">
    <source>
        <dbReference type="SAM" id="Phobius"/>
    </source>
</evidence>
<dbReference type="RefSeq" id="WP_220305183.1">
    <property type="nucleotide sequence ID" value="NZ_CP080590.1"/>
</dbReference>
<keyword evidence="5" id="KW-0812">Transmembrane</keyword>
<keyword evidence="9" id="KW-1185">Reference proteome</keyword>
<dbReference type="Gene3D" id="1.10.287.950">
    <property type="entry name" value="Methyl-accepting chemotaxis protein"/>
    <property type="match status" value="1"/>
</dbReference>
<keyword evidence="5" id="KW-0472">Membrane</keyword>
<dbReference type="Pfam" id="PF18947">
    <property type="entry name" value="HAMP_2"/>
    <property type="match status" value="1"/>
</dbReference>
<keyword evidence="1" id="KW-0488">Methylation</keyword>
<evidence type="ECO:0000256" key="1">
    <source>
        <dbReference type="ARBA" id="ARBA00022481"/>
    </source>
</evidence>
<dbReference type="PANTHER" id="PTHR43531">
    <property type="entry name" value="PROTEIN ICFG"/>
    <property type="match status" value="1"/>
</dbReference>
<feature type="transmembrane region" description="Helical" evidence="5">
    <location>
        <begin position="12"/>
        <end position="34"/>
    </location>
</feature>
<dbReference type="InterPro" id="IPR051310">
    <property type="entry name" value="MCP_chemotaxis"/>
</dbReference>
<feature type="domain" description="Methyl-accepting transducer" evidence="6">
    <location>
        <begin position="379"/>
        <end position="608"/>
    </location>
</feature>
<dbReference type="Pfam" id="PF00672">
    <property type="entry name" value="HAMP"/>
    <property type="match status" value="1"/>
</dbReference>
<comment type="similarity">
    <text evidence="2">Belongs to the methyl-accepting chemotaxis (MCP) protein family.</text>
</comment>
<evidence type="ECO:0000313" key="9">
    <source>
        <dbReference type="Proteomes" id="UP000825799"/>
    </source>
</evidence>
<dbReference type="InterPro" id="IPR003660">
    <property type="entry name" value="HAMP_dom"/>
</dbReference>
<evidence type="ECO:0000256" key="4">
    <source>
        <dbReference type="SAM" id="Coils"/>
    </source>
</evidence>
<dbReference type="PANTHER" id="PTHR43531:SF14">
    <property type="entry name" value="METHYL-ACCEPTING CHEMOTAXIS PROTEIN I-RELATED"/>
    <property type="match status" value="1"/>
</dbReference>
<dbReference type="SMART" id="SM00304">
    <property type="entry name" value="HAMP"/>
    <property type="match status" value="2"/>
</dbReference>
<organism evidence="8 9">
    <name type="scientific">Devosia salina</name>
    <dbReference type="NCBI Taxonomy" id="2860336"/>
    <lineage>
        <taxon>Bacteria</taxon>
        <taxon>Pseudomonadati</taxon>
        <taxon>Pseudomonadota</taxon>
        <taxon>Alphaproteobacteria</taxon>
        <taxon>Hyphomicrobiales</taxon>
        <taxon>Devosiaceae</taxon>
        <taxon>Devosia</taxon>
    </lineage>
</organism>
<dbReference type="PROSITE" id="PS50885">
    <property type="entry name" value="HAMP"/>
    <property type="match status" value="2"/>
</dbReference>
<protein>
    <submittedName>
        <fullName evidence="8">HAMP domain-containing protein</fullName>
    </submittedName>
</protein>
<keyword evidence="5" id="KW-1133">Transmembrane helix</keyword>
<dbReference type="InterPro" id="IPR004089">
    <property type="entry name" value="MCPsignal_dom"/>
</dbReference>
<dbReference type="Proteomes" id="UP000825799">
    <property type="component" value="Chromosome"/>
</dbReference>
<evidence type="ECO:0000256" key="2">
    <source>
        <dbReference type="ARBA" id="ARBA00029447"/>
    </source>
</evidence>
<feature type="coiled-coil region" evidence="4">
    <location>
        <begin position="310"/>
        <end position="341"/>
    </location>
</feature>
<evidence type="ECO:0000259" key="6">
    <source>
        <dbReference type="PROSITE" id="PS50111"/>
    </source>
</evidence>
<gene>
    <name evidence="8" type="ORF">K1X15_19430</name>
</gene>
<dbReference type="Pfam" id="PF00015">
    <property type="entry name" value="MCPsignal"/>
    <property type="match status" value="1"/>
</dbReference>
<keyword evidence="4" id="KW-0175">Coiled coil</keyword>
<accession>A0ABX8WCW3</accession>
<keyword evidence="3" id="KW-0807">Transducer</keyword>
<sequence length="678" mass="71865">MGLISSVKGRLYAAFASVATIILVLAGTAIVMMHSAETLFGQYRQASRQSLEINDYVRDVETLRQDFAEYLRDPTAQKAERVREMILDVGTTDADGLAFFQHDPVSLEAIDSVTAQSQQYDAAFTKLVSAIAGGADPEAVPETAQMRALGVAMSELYGAMSDRAKEAQNTLGPQIEAQQGLQFLIILAAGIVGLVAGVTLAIVTARWLGKAITGLTQTMRTLSDGDYDIEISGTTASNELGEMARALETFRDNGRQVALAEAEKRVQASATEARAEMMARFQSAFDALIARAMQGDFSGRMEERHDDPEIDRISDNLNAMLDSIEAALDEAETVLGALARADLRERMRGNYAGAFDRLKSSTNNVADKLAEMVGDLRETSRALKTATAEILAGANDLSERTTRQAATIEETSAAMEQMAATVSLNAERARDASSSTDKVTHVVEASSAVMDEATSAMSAIETSSSKISNIIGLIDDIAFQTNLLALNASVEAARAGEAGKGFAVVAVEVRRLAQSAAQASAEVKVLIEQSASEVRNGTRLVADVAGRLGDIIEGVRQTATVMETIASDSQAQASGIAEVNVAVRQMDEMTQHNAALVEEMNASIEQTEGQAGKLDTIVETFTLDMPAVAAGTKASRPVATAARQAAPAEPGARALLGKVKKAAKAYFGGAAAEDWNEF</sequence>
<evidence type="ECO:0000259" key="7">
    <source>
        <dbReference type="PROSITE" id="PS50885"/>
    </source>
</evidence>
<dbReference type="CDD" id="cd06225">
    <property type="entry name" value="HAMP"/>
    <property type="match status" value="1"/>
</dbReference>
<dbReference type="PROSITE" id="PS50111">
    <property type="entry name" value="CHEMOTAXIS_TRANSDUC_2"/>
    <property type="match status" value="1"/>
</dbReference>
<dbReference type="SUPFAM" id="SSF58104">
    <property type="entry name" value="Methyl-accepting chemotaxis protein (MCP) signaling domain"/>
    <property type="match status" value="1"/>
</dbReference>
<dbReference type="Gene3D" id="6.10.340.10">
    <property type="match status" value="1"/>
</dbReference>
<feature type="domain" description="HAMP" evidence="7">
    <location>
        <begin position="289"/>
        <end position="329"/>
    </location>
</feature>
<dbReference type="SMART" id="SM00283">
    <property type="entry name" value="MA"/>
    <property type="match status" value="1"/>
</dbReference>
<feature type="transmembrane region" description="Helical" evidence="5">
    <location>
        <begin position="183"/>
        <end position="208"/>
    </location>
</feature>